<accession>G5LQY7</accession>
<evidence type="ECO:0000313" key="1">
    <source>
        <dbReference type="EMBL" id="EHC36703.1"/>
    </source>
</evidence>
<comment type="caution">
    <text evidence="1">The sequence shown here is derived from an EMBL/GenBank/DDBJ whole genome shotgun (WGS) entry which is preliminary data.</text>
</comment>
<sequence>MLASQPQDAIPVLIDQGDSDQFLADQLQPAVLAEAAANRLADDA</sequence>
<feature type="non-terminal residue" evidence="1">
    <location>
        <position position="44"/>
    </location>
</feature>
<gene>
    <name evidence="1" type="ORF">LTSEALA_3271</name>
</gene>
<proteinExistence type="predicted"/>
<dbReference type="Proteomes" id="UP000004642">
    <property type="component" value="Unassembled WGS sequence"/>
</dbReference>
<dbReference type="EMBL" id="AFCJ01001415">
    <property type="protein sequence ID" value="EHC36703.1"/>
    <property type="molecule type" value="Genomic_DNA"/>
</dbReference>
<keyword evidence="1" id="KW-0378">Hydrolase</keyword>
<name>G5LQY7_SALET</name>
<dbReference type="AlphaFoldDB" id="G5LQY7"/>
<protein>
    <submittedName>
        <fullName evidence="1">S-formylglutathione hydrolase</fullName>
    </submittedName>
</protein>
<evidence type="ECO:0000313" key="2">
    <source>
        <dbReference type="Proteomes" id="UP000004642"/>
    </source>
</evidence>
<organism evidence="1 2">
    <name type="scientific">Salmonella enterica subsp. enterica serovar Alachua str. R6-377</name>
    <dbReference type="NCBI Taxonomy" id="913241"/>
    <lineage>
        <taxon>Bacteria</taxon>
        <taxon>Pseudomonadati</taxon>
        <taxon>Pseudomonadota</taxon>
        <taxon>Gammaproteobacteria</taxon>
        <taxon>Enterobacterales</taxon>
        <taxon>Enterobacteriaceae</taxon>
        <taxon>Salmonella</taxon>
    </lineage>
</organism>
<dbReference type="GO" id="GO:0016787">
    <property type="term" value="F:hydrolase activity"/>
    <property type="evidence" value="ECO:0007669"/>
    <property type="project" value="UniProtKB-KW"/>
</dbReference>
<reference evidence="1 2" key="1">
    <citation type="journal article" date="2011" name="BMC Genomics">
        <title>Genome sequencing reveals diversification of virulence factor content and possible host adaptation in distinct subpopulations of Salmonella enterica.</title>
        <authorList>
            <person name="den Bakker H.C."/>
            <person name="Moreno Switt A.I."/>
            <person name="Govoni G."/>
            <person name="Cummings C.A."/>
            <person name="Ranieri M.L."/>
            <person name="Degoricija L."/>
            <person name="Hoelzer K."/>
            <person name="Rodriguez-Rivera L.D."/>
            <person name="Brown S."/>
            <person name="Bolchacova E."/>
            <person name="Furtado M.R."/>
            <person name="Wiedmann M."/>
        </authorList>
    </citation>
    <scope>NUCLEOTIDE SEQUENCE [LARGE SCALE GENOMIC DNA]</scope>
    <source>
        <strain evidence="1 2">R6-377</strain>
    </source>
</reference>